<comment type="caution">
    <text evidence="1">The sequence shown here is derived from an EMBL/GenBank/DDBJ whole genome shotgun (WGS) entry which is preliminary data.</text>
</comment>
<name>A0A1N7SVB7_9BURK</name>
<evidence type="ECO:0000313" key="2">
    <source>
        <dbReference type="Proteomes" id="UP000195569"/>
    </source>
</evidence>
<dbReference type="EMBL" id="CYGY02000114">
    <property type="protein sequence ID" value="SIT51283.1"/>
    <property type="molecule type" value="Genomic_DNA"/>
</dbReference>
<keyword evidence="2" id="KW-1185">Reference proteome</keyword>
<dbReference type="AlphaFoldDB" id="A0A1N7SVB7"/>
<sequence>MRPGARLEPLQVELTKRGRMILVKLRQSVGRGSLLKDAIVCYRARERPRLTANQRLAHRSKHP</sequence>
<reference evidence="1" key="1">
    <citation type="submission" date="2016-12" db="EMBL/GenBank/DDBJ databases">
        <authorList>
            <person name="Moulin L."/>
        </authorList>
    </citation>
    <scope>NUCLEOTIDE SEQUENCE [LARGE SCALE GENOMIC DNA]</scope>
    <source>
        <strain evidence="1">STM 7183</strain>
    </source>
</reference>
<evidence type="ECO:0000313" key="1">
    <source>
        <dbReference type="EMBL" id="SIT51283.1"/>
    </source>
</evidence>
<proteinExistence type="predicted"/>
<accession>A0A1N7SVB7</accession>
<organism evidence="1 2">
    <name type="scientific">Paraburkholderia piptadeniae</name>
    <dbReference type="NCBI Taxonomy" id="1701573"/>
    <lineage>
        <taxon>Bacteria</taxon>
        <taxon>Pseudomonadati</taxon>
        <taxon>Pseudomonadota</taxon>
        <taxon>Betaproteobacteria</taxon>
        <taxon>Burkholderiales</taxon>
        <taxon>Burkholderiaceae</taxon>
        <taxon>Paraburkholderia</taxon>
    </lineage>
</organism>
<protein>
    <submittedName>
        <fullName evidence="1">Uncharacterized protein</fullName>
    </submittedName>
</protein>
<dbReference type="Proteomes" id="UP000195569">
    <property type="component" value="Unassembled WGS sequence"/>
</dbReference>
<gene>
    <name evidence="1" type="ORF">BN2476_1140007</name>
</gene>